<gene>
    <name evidence="1" type="ORF">HMPREF9220_1073</name>
</gene>
<proteinExistence type="predicted"/>
<accession>E4L890</accession>
<dbReference type="AlphaFoldDB" id="E4L890"/>
<reference evidence="1 2" key="1">
    <citation type="submission" date="2010-11" db="EMBL/GenBank/DDBJ databases">
        <authorList>
            <person name="Durkin A.S."/>
            <person name="Madupu R."/>
            <person name="Torralba M."/>
            <person name="Gillis M."/>
            <person name="Methe B."/>
            <person name="Sutton G."/>
            <person name="Nelson K.E."/>
        </authorList>
    </citation>
    <scope>NUCLEOTIDE SEQUENCE [LARGE SCALE GENOMIC DNA]</scope>
    <source>
        <strain evidence="1 2">UPII 345-E</strain>
    </source>
</reference>
<dbReference type="EMBL" id="AENT01000012">
    <property type="protein sequence ID" value="EFR43005.1"/>
    <property type="molecule type" value="Genomic_DNA"/>
</dbReference>
<protein>
    <submittedName>
        <fullName evidence="1">Uncharacterized protein</fullName>
    </submittedName>
</protein>
<dbReference type="Proteomes" id="UP000004594">
    <property type="component" value="Unassembled WGS sequence"/>
</dbReference>
<sequence length="142" mass="16681">MTDEARHCKKKGEEKMTELFEKAYAEYKAAGNDEAKNCVWFKKYRKEDTMCALIRDYYNKEANHAEDLEIDLFTDYHLKENKEKEFIDFMKKNGINKFVINIPEQLGMFKDIFNEKIKAFEKAGAIRVGCANQASQVIFNLI</sequence>
<evidence type="ECO:0000313" key="2">
    <source>
        <dbReference type="Proteomes" id="UP000004594"/>
    </source>
</evidence>
<organism evidence="1 2">
    <name type="scientific">Dialister micraerophilus UPII 345-E</name>
    <dbReference type="NCBI Taxonomy" id="910314"/>
    <lineage>
        <taxon>Bacteria</taxon>
        <taxon>Bacillati</taxon>
        <taxon>Bacillota</taxon>
        <taxon>Negativicutes</taxon>
        <taxon>Veillonellales</taxon>
        <taxon>Veillonellaceae</taxon>
        <taxon>Dialister</taxon>
    </lineage>
</organism>
<evidence type="ECO:0000313" key="1">
    <source>
        <dbReference type="EMBL" id="EFR43005.1"/>
    </source>
</evidence>
<name>E4L890_9FIRM</name>
<comment type="caution">
    <text evidence="1">The sequence shown here is derived from an EMBL/GenBank/DDBJ whole genome shotgun (WGS) entry which is preliminary data.</text>
</comment>